<sequence>MATLESAITVFAPHRFSNNYRFLAKSPNSVKLQVTSISSSIFSHSHNKLHLSSFRTQTPCFALQEVTEATIEDEKTEETETLNYFKNKFAVFNLPWSLSAQDIKELFAGCGTVTSIKIIKGKNGRGKGYAFLTMDSEEGAQAAVEQFNGREISGRIIRVEFVKMFKKPSPPVPPPSPAPREAAHVVYVSNLAWKARPTHLRDIFTENFKAPVSARVVFQTSAGGSAGYGFVSYHTEEEVQAAISALEGKELQGRPLRLRISKKKVKAENEGEKQDADAQLEGENQNADAQLEGENQDADTQLEES</sequence>
<dbReference type="Gene3D" id="3.30.70.330">
    <property type="match status" value="2"/>
</dbReference>
<feature type="region of interest" description="Disordered" evidence="3">
    <location>
        <begin position="263"/>
        <end position="305"/>
    </location>
</feature>
<dbReference type="EMBL" id="JAMSHJ010000002">
    <property type="protein sequence ID" value="KAI5438071.1"/>
    <property type="molecule type" value="Genomic_DNA"/>
</dbReference>
<evidence type="ECO:0000259" key="4">
    <source>
        <dbReference type="PROSITE" id="PS50102"/>
    </source>
</evidence>
<feature type="domain" description="RRM" evidence="4">
    <location>
        <begin position="184"/>
        <end position="263"/>
    </location>
</feature>
<dbReference type="PROSITE" id="PS50102">
    <property type="entry name" value="RRM"/>
    <property type="match status" value="2"/>
</dbReference>
<name>A0A9D4YED9_PEA</name>
<dbReference type="OrthoDB" id="439808at2759"/>
<keyword evidence="6" id="KW-1185">Reference proteome</keyword>
<keyword evidence="1 2" id="KW-0694">RNA-binding</keyword>
<dbReference type="GO" id="GO:0009535">
    <property type="term" value="C:chloroplast thylakoid membrane"/>
    <property type="evidence" value="ECO:0007669"/>
    <property type="project" value="TreeGrafter"/>
</dbReference>
<gene>
    <name evidence="5" type="ORF">KIW84_023984</name>
</gene>
<evidence type="ECO:0000256" key="2">
    <source>
        <dbReference type="PROSITE-ProRule" id="PRU00176"/>
    </source>
</evidence>
<organism evidence="5 6">
    <name type="scientific">Pisum sativum</name>
    <name type="common">Garden pea</name>
    <name type="synonym">Lathyrus oleraceus</name>
    <dbReference type="NCBI Taxonomy" id="3888"/>
    <lineage>
        <taxon>Eukaryota</taxon>
        <taxon>Viridiplantae</taxon>
        <taxon>Streptophyta</taxon>
        <taxon>Embryophyta</taxon>
        <taxon>Tracheophyta</taxon>
        <taxon>Spermatophyta</taxon>
        <taxon>Magnoliopsida</taxon>
        <taxon>eudicotyledons</taxon>
        <taxon>Gunneridae</taxon>
        <taxon>Pentapetalae</taxon>
        <taxon>rosids</taxon>
        <taxon>fabids</taxon>
        <taxon>Fabales</taxon>
        <taxon>Fabaceae</taxon>
        <taxon>Papilionoideae</taxon>
        <taxon>50 kb inversion clade</taxon>
        <taxon>NPAAA clade</taxon>
        <taxon>Hologalegina</taxon>
        <taxon>IRL clade</taxon>
        <taxon>Fabeae</taxon>
        <taxon>Lathyrus</taxon>
    </lineage>
</organism>
<feature type="compositionally biased region" description="Acidic residues" evidence="3">
    <location>
        <begin position="294"/>
        <end position="305"/>
    </location>
</feature>
<evidence type="ECO:0000256" key="1">
    <source>
        <dbReference type="ARBA" id="ARBA00022884"/>
    </source>
</evidence>
<dbReference type="Proteomes" id="UP001058974">
    <property type="component" value="Chromosome 2"/>
</dbReference>
<dbReference type="SUPFAM" id="SSF54928">
    <property type="entry name" value="RNA-binding domain, RBD"/>
    <property type="match status" value="2"/>
</dbReference>
<reference evidence="5 6" key="1">
    <citation type="journal article" date="2022" name="Nat. Genet.">
        <title>Improved pea reference genome and pan-genome highlight genomic features and evolutionary characteristics.</title>
        <authorList>
            <person name="Yang T."/>
            <person name="Liu R."/>
            <person name="Luo Y."/>
            <person name="Hu S."/>
            <person name="Wang D."/>
            <person name="Wang C."/>
            <person name="Pandey M.K."/>
            <person name="Ge S."/>
            <person name="Xu Q."/>
            <person name="Li N."/>
            <person name="Li G."/>
            <person name="Huang Y."/>
            <person name="Saxena R.K."/>
            <person name="Ji Y."/>
            <person name="Li M."/>
            <person name="Yan X."/>
            <person name="He Y."/>
            <person name="Liu Y."/>
            <person name="Wang X."/>
            <person name="Xiang C."/>
            <person name="Varshney R.K."/>
            <person name="Ding H."/>
            <person name="Gao S."/>
            <person name="Zong X."/>
        </authorList>
    </citation>
    <scope>NUCLEOTIDE SEQUENCE [LARGE SCALE GENOMIC DNA]</scope>
    <source>
        <strain evidence="5 6">cv. Zhongwan 6</strain>
    </source>
</reference>
<protein>
    <recommendedName>
        <fullName evidence="4">RRM domain-containing protein</fullName>
    </recommendedName>
</protein>
<dbReference type="Gramene" id="Psat02G0398400-T1">
    <property type="protein sequence ID" value="KAI5438071.1"/>
    <property type="gene ID" value="KIW84_023984"/>
</dbReference>
<dbReference type="GO" id="GO:1901259">
    <property type="term" value="P:chloroplast rRNA processing"/>
    <property type="evidence" value="ECO:0007669"/>
    <property type="project" value="TreeGrafter"/>
</dbReference>
<dbReference type="InterPro" id="IPR000504">
    <property type="entry name" value="RRM_dom"/>
</dbReference>
<dbReference type="PANTHER" id="PTHR48025">
    <property type="entry name" value="OS02G0815200 PROTEIN"/>
    <property type="match status" value="1"/>
</dbReference>
<dbReference type="InterPro" id="IPR050502">
    <property type="entry name" value="Euk_RNA-bind_prot"/>
</dbReference>
<dbReference type="AlphaFoldDB" id="A0A9D4YED9"/>
<evidence type="ECO:0000313" key="6">
    <source>
        <dbReference type="Proteomes" id="UP001058974"/>
    </source>
</evidence>
<proteinExistence type="predicted"/>
<dbReference type="InterPro" id="IPR012677">
    <property type="entry name" value="Nucleotide-bd_a/b_plait_sf"/>
</dbReference>
<dbReference type="SMART" id="SM00360">
    <property type="entry name" value="RRM"/>
    <property type="match status" value="2"/>
</dbReference>
<accession>A0A9D4YED9</accession>
<comment type="caution">
    <text evidence="5">The sequence shown here is derived from an EMBL/GenBank/DDBJ whole genome shotgun (WGS) entry which is preliminary data.</text>
</comment>
<evidence type="ECO:0000256" key="3">
    <source>
        <dbReference type="SAM" id="MobiDB-lite"/>
    </source>
</evidence>
<evidence type="ECO:0000313" key="5">
    <source>
        <dbReference type="EMBL" id="KAI5438071.1"/>
    </source>
</evidence>
<dbReference type="Gramene" id="Psat2g137080.1">
    <property type="protein sequence ID" value="Psat2g137080.1.cds"/>
    <property type="gene ID" value="Psat2g137080"/>
</dbReference>
<feature type="domain" description="RRM" evidence="4">
    <location>
        <begin position="87"/>
        <end position="164"/>
    </location>
</feature>
<dbReference type="PANTHER" id="PTHR48025:SF6">
    <property type="entry name" value="RRM DOMAIN-CONTAINING PROTEIN"/>
    <property type="match status" value="1"/>
</dbReference>
<dbReference type="InterPro" id="IPR035979">
    <property type="entry name" value="RBD_domain_sf"/>
</dbReference>
<dbReference type="CDD" id="cd00590">
    <property type="entry name" value="RRM_SF"/>
    <property type="match status" value="1"/>
</dbReference>
<dbReference type="Pfam" id="PF00076">
    <property type="entry name" value="RRM_1"/>
    <property type="match status" value="2"/>
</dbReference>
<feature type="compositionally biased region" description="Basic and acidic residues" evidence="3">
    <location>
        <begin position="266"/>
        <end position="276"/>
    </location>
</feature>
<dbReference type="GO" id="GO:0003729">
    <property type="term" value="F:mRNA binding"/>
    <property type="evidence" value="ECO:0007669"/>
    <property type="project" value="TreeGrafter"/>
</dbReference>